<dbReference type="PANTHER" id="PTHR31064:SF30">
    <property type="entry name" value="HIGH-AFFINITY POTASSIUM TRANSPORT PROTEIN-RELATED"/>
    <property type="match status" value="1"/>
</dbReference>
<dbReference type="Pfam" id="PF02386">
    <property type="entry name" value="TrkH"/>
    <property type="match status" value="1"/>
</dbReference>
<feature type="transmembrane region" description="Helical" evidence="10">
    <location>
        <begin position="342"/>
        <end position="362"/>
    </location>
</feature>
<dbReference type="GO" id="GO:0140107">
    <property type="term" value="F:high-affinity potassium ion transmembrane transporter activity"/>
    <property type="evidence" value="ECO:0007669"/>
    <property type="project" value="TreeGrafter"/>
</dbReference>
<evidence type="ECO:0000256" key="10">
    <source>
        <dbReference type="PIRNR" id="PIRNR002450"/>
    </source>
</evidence>
<dbReference type="NCBIfam" id="TIGR00934">
    <property type="entry name" value="2a38euk"/>
    <property type="match status" value="1"/>
</dbReference>
<feature type="compositionally biased region" description="Low complexity" evidence="11">
    <location>
        <begin position="136"/>
        <end position="145"/>
    </location>
</feature>
<feature type="transmembrane region" description="Helical" evidence="10">
    <location>
        <begin position="304"/>
        <end position="322"/>
    </location>
</feature>
<evidence type="ECO:0000256" key="7">
    <source>
        <dbReference type="ARBA" id="ARBA00022989"/>
    </source>
</evidence>
<keyword evidence="4 10" id="KW-0633">Potassium transport</keyword>
<feature type="transmembrane region" description="Helical" evidence="10">
    <location>
        <begin position="12"/>
        <end position="32"/>
    </location>
</feature>
<evidence type="ECO:0000256" key="5">
    <source>
        <dbReference type="ARBA" id="ARBA00022692"/>
    </source>
</evidence>
<evidence type="ECO:0000256" key="2">
    <source>
        <dbReference type="ARBA" id="ARBA00009137"/>
    </source>
</evidence>
<keyword evidence="7 10" id="KW-1133">Transmembrane helix</keyword>
<sequence>MWATTKSHFNFYRIHLLCFILIPIAVAGIFVASNGRFTIEYIDALFVCVSAATGTGLSTIDLSSLTAWQQTILVILEIVGNQVFVCWIVVYLRRYYFRKRLGHVVEAELQRSWTRRDTQHSSHSMHDLRERTRLGSSSPRPDSSSNLERKITNQSARPLRPDMVRRVDVALQPVDPNGVPARTATFDSTLVRRRAHSNNMAHDTSFGGFPGPQQVLAQTSQRLFPQLHRTLQQTLTIPRTATLIPQNTRAPQPAAAPVRPVPYLSFPADVGGNSRFKGLSEEQMLELGGVEYSALNALMWIVPLYYFGLLAVAIVIITPYMATAHQYRDVFLPPMQHRKISPIWFSVFQVTGAWANTGMSLVDQNMIPFRTAYLLIFVLFFCVLAGNTAYPVFLRFMIWCLYKAFPKKSRTHEALKFLLDHPRRCFITLFPGPQTWLLFFVLFLMNAVLFAGDLILNIDNPVTDAIPIGTRIALAVLSSAAVRSAGFQGVAISSLTPATQVLYVVMMYIAVYPIAMSVRSTNVYEENSLGIYPEDDDEDDEIDEQALDVKEHRVQIWGRHLMRHLQKQLSFDMWWLAVSLWLICIVERYGIMDPTKPWFNVFAILFEVVSAYGTVGLSLGIPTANYSLSGTFHILSKLIVCAVMLRGRHRGLPVALDRAVLLPHEFERPADGAAPAQAQPHVASPLRMGGALPEEHEYGEYKEHKTGGSAGGSVEDSERTATVTM</sequence>
<reference evidence="12 13" key="1">
    <citation type="submission" date="2021-08" db="EMBL/GenBank/DDBJ databases">
        <title>Draft Genome Sequence of Phanerochaete sordida strain YK-624.</title>
        <authorList>
            <person name="Mori T."/>
            <person name="Dohra H."/>
            <person name="Suzuki T."/>
            <person name="Kawagishi H."/>
            <person name="Hirai H."/>
        </authorList>
    </citation>
    <scope>NUCLEOTIDE SEQUENCE [LARGE SCALE GENOMIC DNA]</scope>
    <source>
        <strain evidence="12 13">YK-624</strain>
    </source>
</reference>
<feature type="region of interest" description="Disordered" evidence="11">
    <location>
        <begin position="693"/>
        <end position="725"/>
    </location>
</feature>
<evidence type="ECO:0000256" key="4">
    <source>
        <dbReference type="ARBA" id="ARBA00022538"/>
    </source>
</evidence>
<keyword evidence="3 10" id="KW-0813">Transport</keyword>
<keyword evidence="13" id="KW-1185">Reference proteome</keyword>
<dbReference type="PANTHER" id="PTHR31064">
    <property type="entry name" value="POTASSIUM TRANSPORT PROTEIN DDB_G0292412-RELATED"/>
    <property type="match status" value="1"/>
</dbReference>
<dbReference type="EMBL" id="BPQB01000027">
    <property type="protein sequence ID" value="GJE92662.1"/>
    <property type="molecule type" value="Genomic_DNA"/>
</dbReference>
<keyword evidence="8 10" id="KW-0406">Ion transport</keyword>
<accession>A0A9P3GBD9</accession>
<feature type="compositionally biased region" description="Basic and acidic residues" evidence="11">
    <location>
        <begin position="693"/>
        <end position="706"/>
    </location>
</feature>
<feature type="transmembrane region" description="Helical" evidence="10">
    <location>
        <begin position="598"/>
        <end position="620"/>
    </location>
</feature>
<feature type="compositionally biased region" description="Basic and acidic residues" evidence="11">
    <location>
        <begin position="115"/>
        <end position="133"/>
    </location>
</feature>
<proteinExistence type="inferred from homology"/>
<dbReference type="InterPro" id="IPR015958">
    <property type="entry name" value="Trk1_fungi"/>
</dbReference>
<dbReference type="InterPro" id="IPR003445">
    <property type="entry name" value="Cat_transpt"/>
</dbReference>
<evidence type="ECO:0000256" key="1">
    <source>
        <dbReference type="ARBA" id="ARBA00004141"/>
    </source>
</evidence>
<dbReference type="OrthoDB" id="9999863at2759"/>
<comment type="subcellular location">
    <subcellularLocation>
        <location evidence="1">Membrane</location>
        <topology evidence="1">Multi-pass membrane protein</topology>
    </subcellularLocation>
</comment>
<dbReference type="GO" id="GO:1990573">
    <property type="term" value="P:potassium ion import across plasma membrane"/>
    <property type="evidence" value="ECO:0007669"/>
    <property type="project" value="TreeGrafter"/>
</dbReference>
<evidence type="ECO:0000256" key="8">
    <source>
        <dbReference type="ARBA" id="ARBA00023065"/>
    </source>
</evidence>
<evidence type="ECO:0000313" key="12">
    <source>
        <dbReference type="EMBL" id="GJE92662.1"/>
    </source>
</evidence>
<evidence type="ECO:0000313" key="13">
    <source>
        <dbReference type="Proteomes" id="UP000703269"/>
    </source>
</evidence>
<dbReference type="InterPro" id="IPR004773">
    <property type="entry name" value="K/Na_transp_Trk1/HKT1"/>
</dbReference>
<comment type="caution">
    <text evidence="12">The sequence shown here is derived from an EMBL/GenBank/DDBJ whole genome shotgun (WGS) entry which is preliminary data.</text>
</comment>
<keyword evidence="6 10" id="KW-0630">Potassium</keyword>
<feature type="transmembrane region" description="Helical" evidence="10">
    <location>
        <begin position="374"/>
        <end position="398"/>
    </location>
</feature>
<feature type="transmembrane region" description="Helical" evidence="10">
    <location>
        <begin position="44"/>
        <end position="60"/>
    </location>
</feature>
<dbReference type="Proteomes" id="UP000703269">
    <property type="component" value="Unassembled WGS sequence"/>
</dbReference>
<feature type="region of interest" description="Disordered" evidence="11">
    <location>
        <begin position="115"/>
        <end position="159"/>
    </location>
</feature>
<feature type="transmembrane region" description="Helical" evidence="10">
    <location>
        <begin position="436"/>
        <end position="456"/>
    </location>
</feature>
<keyword evidence="5 10" id="KW-0812">Transmembrane</keyword>
<name>A0A9P3GBD9_9APHY</name>
<dbReference type="GO" id="GO:0030007">
    <property type="term" value="P:intracellular potassium ion homeostasis"/>
    <property type="evidence" value="ECO:0007669"/>
    <property type="project" value="UniProtKB-UniRule"/>
</dbReference>
<comment type="similarity">
    <text evidence="2 10">Belongs to the TrkH potassium transport family.</text>
</comment>
<evidence type="ECO:0000256" key="9">
    <source>
        <dbReference type="ARBA" id="ARBA00023136"/>
    </source>
</evidence>
<dbReference type="InterPro" id="IPR051143">
    <property type="entry name" value="TrkH_K-transport"/>
</dbReference>
<dbReference type="GO" id="GO:0005886">
    <property type="term" value="C:plasma membrane"/>
    <property type="evidence" value="ECO:0007669"/>
    <property type="project" value="InterPro"/>
</dbReference>
<dbReference type="PIRSF" id="PIRSF002450">
    <property type="entry name" value="K+_transpter_TRK"/>
    <property type="match status" value="1"/>
</dbReference>
<evidence type="ECO:0000256" key="3">
    <source>
        <dbReference type="ARBA" id="ARBA00022448"/>
    </source>
</evidence>
<dbReference type="AlphaFoldDB" id="A0A9P3GBD9"/>
<protein>
    <recommendedName>
        <fullName evidence="10">Potassium transport protein</fullName>
    </recommendedName>
</protein>
<keyword evidence="9 10" id="KW-0472">Membrane</keyword>
<evidence type="ECO:0000256" key="11">
    <source>
        <dbReference type="SAM" id="MobiDB-lite"/>
    </source>
</evidence>
<feature type="transmembrane region" description="Helical" evidence="10">
    <location>
        <begin position="573"/>
        <end position="591"/>
    </location>
</feature>
<feature type="transmembrane region" description="Helical" evidence="10">
    <location>
        <begin position="72"/>
        <end position="92"/>
    </location>
</feature>
<gene>
    <name evidence="12" type="ORF">PsYK624_088170</name>
</gene>
<evidence type="ECO:0000256" key="6">
    <source>
        <dbReference type="ARBA" id="ARBA00022958"/>
    </source>
</evidence>
<organism evidence="12 13">
    <name type="scientific">Phanerochaete sordida</name>
    <dbReference type="NCBI Taxonomy" id="48140"/>
    <lineage>
        <taxon>Eukaryota</taxon>
        <taxon>Fungi</taxon>
        <taxon>Dikarya</taxon>
        <taxon>Basidiomycota</taxon>
        <taxon>Agaricomycotina</taxon>
        <taxon>Agaricomycetes</taxon>
        <taxon>Polyporales</taxon>
        <taxon>Phanerochaetaceae</taxon>
        <taxon>Phanerochaete</taxon>
    </lineage>
</organism>
<feature type="transmembrane region" description="Helical" evidence="10">
    <location>
        <begin position="501"/>
        <end position="518"/>
    </location>
</feature>